<evidence type="ECO:0000313" key="2">
    <source>
        <dbReference type="Proteomes" id="UP000558089"/>
    </source>
</evidence>
<name>A0A850NKD6_9FLAO</name>
<dbReference type="InterPro" id="IPR027396">
    <property type="entry name" value="DsrEFH-like"/>
</dbReference>
<evidence type="ECO:0000313" key="1">
    <source>
        <dbReference type="EMBL" id="NVN18972.1"/>
    </source>
</evidence>
<reference evidence="1 2" key="1">
    <citation type="submission" date="2020-01" db="EMBL/GenBank/DDBJ databases">
        <title>Draft Genome Analysis of Muricauda sp. HICW Isolated from coastal seawater of PR China.</title>
        <authorList>
            <person name="Chen M.-X."/>
        </authorList>
    </citation>
    <scope>NUCLEOTIDE SEQUENCE [LARGE SCALE GENOMIC DNA]</scope>
    <source>
        <strain evidence="1 2">HICW</strain>
    </source>
</reference>
<dbReference type="InterPro" id="IPR003787">
    <property type="entry name" value="Sulphur_relay_DsrE/F-like"/>
</dbReference>
<dbReference type="Proteomes" id="UP000558089">
    <property type="component" value="Unassembled WGS sequence"/>
</dbReference>
<proteinExistence type="predicted"/>
<evidence type="ECO:0008006" key="3">
    <source>
        <dbReference type="Google" id="ProtNLM"/>
    </source>
</evidence>
<dbReference type="Pfam" id="PF02635">
    <property type="entry name" value="DsrE"/>
    <property type="match status" value="1"/>
</dbReference>
<dbReference type="RefSeq" id="WP_176620610.1">
    <property type="nucleotide sequence ID" value="NZ_WYET01000004.1"/>
</dbReference>
<dbReference type="SUPFAM" id="SSF75169">
    <property type="entry name" value="DsrEFH-like"/>
    <property type="match status" value="1"/>
</dbReference>
<dbReference type="AlphaFoldDB" id="A0A850NKD6"/>
<dbReference type="EMBL" id="WYET01000004">
    <property type="protein sequence ID" value="NVN18972.1"/>
    <property type="molecule type" value="Genomic_DNA"/>
</dbReference>
<protein>
    <recommendedName>
        <fullName evidence="3">DsrE/DsrF-like family protein</fullName>
    </recommendedName>
</protein>
<gene>
    <name evidence="1" type="ORF">GUA46_11515</name>
</gene>
<sequence>MKPFLYTIILTILTVFSGPMLVAQEKFDAEIVSDLRKTQQYAFGVSEERHFKGVLHLYDKLLASGVEITDYEIVAKGKFVKNLVKGSELEDLYEEYKGKVRVSVCSVAMKKLGVSEDQLISGMEPVPTWTVRVLQLQAKGYNVLTY</sequence>
<dbReference type="Gene3D" id="3.40.1260.10">
    <property type="entry name" value="DsrEFH-like"/>
    <property type="match status" value="1"/>
</dbReference>
<organism evidence="1 2">
    <name type="scientific">Flagellimonas chongwuensis</name>
    <dbReference type="NCBI Taxonomy" id="2697365"/>
    <lineage>
        <taxon>Bacteria</taxon>
        <taxon>Pseudomonadati</taxon>
        <taxon>Bacteroidota</taxon>
        <taxon>Flavobacteriia</taxon>
        <taxon>Flavobacteriales</taxon>
        <taxon>Flavobacteriaceae</taxon>
        <taxon>Flagellimonas</taxon>
    </lineage>
</organism>
<comment type="caution">
    <text evidence="1">The sequence shown here is derived from an EMBL/GenBank/DDBJ whole genome shotgun (WGS) entry which is preliminary data.</text>
</comment>
<accession>A0A850NKD6</accession>
<keyword evidence="2" id="KW-1185">Reference proteome</keyword>